<evidence type="ECO:0000313" key="1">
    <source>
        <dbReference type="EMBL" id="MCX8526230.1"/>
    </source>
</evidence>
<gene>
    <name evidence="1" type="ORF">OF897_20140</name>
</gene>
<dbReference type="EMBL" id="JAOVZW010000031">
    <property type="protein sequence ID" value="MCX8526230.1"/>
    <property type="molecule type" value="Genomic_DNA"/>
</dbReference>
<sequence length="187" mass="22068">MMKRKKLSFIAILIFICSTIISCHTEEYYSEIRHIYDSKYPTSSKRISIQDSKHKLKLLTELENSKAIIRKLNHTVFGKSINYKEGFWFDTEQIIYIENGPQLHTYTFSFYRENYSNEDPISNLLFVPTSEGTYAKYIVYYNFTEEEQNILRKGGNVDTKGKMLSVFIDGNKKYKTCVMDVQRKVNK</sequence>
<evidence type="ECO:0000313" key="2">
    <source>
        <dbReference type="Proteomes" id="UP001073122"/>
    </source>
</evidence>
<evidence type="ECO:0008006" key="3">
    <source>
        <dbReference type="Google" id="ProtNLM"/>
    </source>
</evidence>
<protein>
    <recommendedName>
        <fullName evidence="3">Lipoprotein</fullName>
    </recommendedName>
</protein>
<name>A0ABT3XX54_9FLAO</name>
<reference evidence="1" key="1">
    <citation type="submission" date="2022-10" db="EMBL/GenBank/DDBJ databases">
        <title>Chryseobacterium sp. nov., a novel bacterial species.</title>
        <authorList>
            <person name="Cao Y."/>
        </authorList>
    </citation>
    <scope>NUCLEOTIDE SEQUENCE</scope>
    <source>
        <strain evidence="1">CCTCC AB2015118</strain>
    </source>
</reference>
<organism evidence="1 2">
    <name type="scientific">Chryseobacterium formosus</name>
    <dbReference type="NCBI Taxonomy" id="1537363"/>
    <lineage>
        <taxon>Bacteria</taxon>
        <taxon>Pseudomonadati</taxon>
        <taxon>Bacteroidota</taxon>
        <taxon>Flavobacteriia</taxon>
        <taxon>Flavobacteriales</taxon>
        <taxon>Weeksellaceae</taxon>
        <taxon>Chryseobacterium group</taxon>
        <taxon>Chryseobacterium</taxon>
    </lineage>
</organism>
<dbReference type="Proteomes" id="UP001073122">
    <property type="component" value="Unassembled WGS sequence"/>
</dbReference>
<dbReference type="PROSITE" id="PS51257">
    <property type="entry name" value="PROKAR_LIPOPROTEIN"/>
    <property type="match status" value="1"/>
</dbReference>
<accession>A0ABT3XX54</accession>
<comment type="caution">
    <text evidence="1">The sequence shown here is derived from an EMBL/GenBank/DDBJ whole genome shotgun (WGS) entry which is preliminary data.</text>
</comment>
<proteinExistence type="predicted"/>
<dbReference type="RefSeq" id="WP_267267462.1">
    <property type="nucleotide sequence ID" value="NZ_JAOVZW010000031.1"/>
</dbReference>
<keyword evidence="2" id="KW-1185">Reference proteome</keyword>